<dbReference type="OrthoDB" id="9813151at2"/>
<dbReference type="FunFam" id="3.30.565.10:FF:000006">
    <property type="entry name" value="Sensor histidine kinase WalK"/>
    <property type="match status" value="1"/>
</dbReference>
<dbReference type="InterPro" id="IPR005467">
    <property type="entry name" value="His_kinase_dom"/>
</dbReference>
<dbReference type="Gene3D" id="1.10.287.130">
    <property type="match status" value="1"/>
</dbReference>
<keyword evidence="6" id="KW-0902">Two-component regulatory system</keyword>
<evidence type="ECO:0000256" key="1">
    <source>
        <dbReference type="ARBA" id="ARBA00000085"/>
    </source>
</evidence>
<dbReference type="SUPFAM" id="SSF55874">
    <property type="entry name" value="ATPase domain of HSP90 chaperone/DNA topoisomerase II/histidine kinase"/>
    <property type="match status" value="1"/>
</dbReference>
<dbReference type="Pfam" id="PF02518">
    <property type="entry name" value="HATPase_c"/>
    <property type="match status" value="1"/>
</dbReference>
<dbReference type="CDD" id="cd00082">
    <property type="entry name" value="HisKA"/>
    <property type="match status" value="1"/>
</dbReference>
<sequence>MNRNKYSWWPFHRSKGHQSREPGAALFEGLRIRLTFWYCGVLGAALVLFSVALYLIAQYALLTPIENGVAGDAQRHAGQWSENAPAQTCMPDGPSPQYGALPGDPQQHILACFDQNGTLLPDANTARLPSAFLSNTLAKTALQDGSAHDTVNLGGTTGTIYRYAVAVSDPTEHGYLGVVISGGSIQQQDSLLSTLLLLLLTVGGVTLFGAGLGGLFLASRALLPARLAFTRQQRFIADASHELRTPLTLMRADAEVLLRGRKQMEEDDAALLEDIISEANHMSVLATNMLMLARLDAGAQHLEQEVVSLDTLTLQGVQRVSAFATQKGIIVQREHTDDIFVIGDPMQLEQTMLIILDNAIKYNRSGGQVTVRTAVDHGQARLEVVDTGIGIGAEHLSHLGERFYRVDKARSREAGGTGLGLSIAQRIIAVHNGTLTLNSALNQGTTVTILLPLAHSIPAQSENSTSKNGDFSD</sequence>
<dbReference type="AlphaFoldDB" id="A0A402AM81"/>
<evidence type="ECO:0000256" key="7">
    <source>
        <dbReference type="SAM" id="Phobius"/>
    </source>
</evidence>
<proteinExistence type="predicted"/>
<dbReference type="GO" id="GO:0005886">
    <property type="term" value="C:plasma membrane"/>
    <property type="evidence" value="ECO:0007669"/>
    <property type="project" value="TreeGrafter"/>
</dbReference>
<keyword evidence="4" id="KW-0808">Transferase</keyword>
<evidence type="ECO:0000256" key="5">
    <source>
        <dbReference type="ARBA" id="ARBA00022777"/>
    </source>
</evidence>
<name>A0A402AM81_9CHLR</name>
<dbReference type="GO" id="GO:0004721">
    <property type="term" value="F:phosphoprotein phosphatase activity"/>
    <property type="evidence" value="ECO:0007669"/>
    <property type="project" value="TreeGrafter"/>
</dbReference>
<evidence type="ECO:0000313" key="9">
    <source>
        <dbReference type="EMBL" id="GCE20145.1"/>
    </source>
</evidence>
<dbReference type="EC" id="2.7.13.3" evidence="2"/>
<reference evidence="10" key="1">
    <citation type="submission" date="2018-12" db="EMBL/GenBank/DDBJ databases">
        <title>Tengunoibacter tsumagoiensis gen. nov., sp. nov., Dictyobacter kobayashii sp. nov., D. alpinus sp. nov., and D. joshuensis sp. nov. and description of Dictyobacteraceae fam. nov. within the order Ktedonobacterales isolated from Tengu-no-mugimeshi.</title>
        <authorList>
            <person name="Wang C.M."/>
            <person name="Zheng Y."/>
            <person name="Sakai Y."/>
            <person name="Toyoda A."/>
            <person name="Minakuchi Y."/>
            <person name="Abe K."/>
            <person name="Yokota A."/>
            <person name="Yabe S."/>
        </authorList>
    </citation>
    <scope>NUCLEOTIDE SEQUENCE [LARGE SCALE GENOMIC DNA]</scope>
    <source>
        <strain evidence="10">Uno11</strain>
    </source>
</reference>
<dbReference type="SUPFAM" id="SSF47384">
    <property type="entry name" value="Homodimeric domain of signal transducing histidine kinase"/>
    <property type="match status" value="1"/>
</dbReference>
<accession>A0A402AM81</accession>
<keyword evidence="7" id="KW-0472">Membrane</keyword>
<dbReference type="RefSeq" id="WP_126551862.1">
    <property type="nucleotide sequence ID" value="NZ_BIFS01000001.1"/>
</dbReference>
<dbReference type="InterPro" id="IPR004358">
    <property type="entry name" value="Sig_transdc_His_kin-like_C"/>
</dbReference>
<dbReference type="GO" id="GO:0016036">
    <property type="term" value="P:cellular response to phosphate starvation"/>
    <property type="evidence" value="ECO:0007669"/>
    <property type="project" value="TreeGrafter"/>
</dbReference>
<dbReference type="InterPro" id="IPR050351">
    <property type="entry name" value="BphY/WalK/GraS-like"/>
</dbReference>
<dbReference type="InterPro" id="IPR003661">
    <property type="entry name" value="HisK_dim/P_dom"/>
</dbReference>
<dbReference type="PRINTS" id="PR00344">
    <property type="entry name" value="BCTRLSENSOR"/>
</dbReference>
<dbReference type="SMART" id="SM00388">
    <property type="entry name" value="HisKA"/>
    <property type="match status" value="1"/>
</dbReference>
<keyword evidence="7" id="KW-0812">Transmembrane</keyword>
<dbReference type="Proteomes" id="UP000287188">
    <property type="component" value="Unassembled WGS sequence"/>
</dbReference>
<protein>
    <recommendedName>
        <fullName evidence="2">histidine kinase</fullName>
        <ecNumber evidence="2">2.7.13.3</ecNumber>
    </recommendedName>
</protein>
<keyword evidence="10" id="KW-1185">Reference proteome</keyword>
<dbReference type="PANTHER" id="PTHR45453:SF1">
    <property type="entry name" value="PHOSPHATE REGULON SENSOR PROTEIN PHOR"/>
    <property type="match status" value="1"/>
</dbReference>
<evidence type="ECO:0000256" key="4">
    <source>
        <dbReference type="ARBA" id="ARBA00022679"/>
    </source>
</evidence>
<evidence type="ECO:0000259" key="8">
    <source>
        <dbReference type="PROSITE" id="PS50109"/>
    </source>
</evidence>
<dbReference type="Gene3D" id="3.30.565.10">
    <property type="entry name" value="Histidine kinase-like ATPase, C-terminal domain"/>
    <property type="match status" value="1"/>
</dbReference>
<feature type="transmembrane region" description="Helical" evidence="7">
    <location>
        <begin position="195"/>
        <end position="218"/>
    </location>
</feature>
<dbReference type="PANTHER" id="PTHR45453">
    <property type="entry name" value="PHOSPHATE REGULON SENSOR PROTEIN PHOR"/>
    <property type="match status" value="1"/>
</dbReference>
<organism evidence="9 10">
    <name type="scientific">Dictyobacter kobayashii</name>
    <dbReference type="NCBI Taxonomy" id="2014872"/>
    <lineage>
        <taxon>Bacteria</taxon>
        <taxon>Bacillati</taxon>
        <taxon>Chloroflexota</taxon>
        <taxon>Ktedonobacteria</taxon>
        <taxon>Ktedonobacterales</taxon>
        <taxon>Dictyobacteraceae</taxon>
        <taxon>Dictyobacter</taxon>
    </lineage>
</organism>
<dbReference type="PROSITE" id="PS50109">
    <property type="entry name" value="HIS_KIN"/>
    <property type="match status" value="1"/>
</dbReference>
<dbReference type="InterPro" id="IPR036890">
    <property type="entry name" value="HATPase_C_sf"/>
</dbReference>
<keyword evidence="5" id="KW-0418">Kinase</keyword>
<dbReference type="GO" id="GO:0000155">
    <property type="term" value="F:phosphorelay sensor kinase activity"/>
    <property type="evidence" value="ECO:0007669"/>
    <property type="project" value="InterPro"/>
</dbReference>
<dbReference type="Pfam" id="PF00512">
    <property type="entry name" value="HisKA"/>
    <property type="match status" value="1"/>
</dbReference>
<gene>
    <name evidence="9" type="ORF">KDK_39450</name>
</gene>
<keyword evidence="7" id="KW-1133">Transmembrane helix</keyword>
<evidence type="ECO:0000256" key="2">
    <source>
        <dbReference type="ARBA" id="ARBA00012438"/>
    </source>
</evidence>
<keyword evidence="3" id="KW-0597">Phosphoprotein</keyword>
<feature type="transmembrane region" description="Helical" evidence="7">
    <location>
        <begin position="35"/>
        <end position="57"/>
    </location>
</feature>
<evidence type="ECO:0000256" key="6">
    <source>
        <dbReference type="ARBA" id="ARBA00023012"/>
    </source>
</evidence>
<evidence type="ECO:0000256" key="3">
    <source>
        <dbReference type="ARBA" id="ARBA00022553"/>
    </source>
</evidence>
<dbReference type="EMBL" id="BIFS01000001">
    <property type="protein sequence ID" value="GCE20145.1"/>
    <property type="molecule type" value="Genomic_DNA"/>
</dbReference>
<dbReference type="InterPro" id="IPR036097">
    <property type="entry name" value="HisK_dim/P_sf"/>
</dbReference>
<comment type="caution">
    <text evidence="9">The sequence shown here is derived from an EMBL/GenBank/DDBJ whole genome shotgun (WGS) entry which is preliminary data.</text>
</comment>
<feature type="domain" description="Histidine kinase" evidence="8">
    <location>
        <begin position="238"/>
        <end position="455"/>
    </location>
</feature>
<evidence type="ECO:0000313" key="10">
    <source>
        <dbReference type="Proteomes" id="UP000287188"/>
    </source>
</evidence>
<comment type="catalytic activity">
    <reaction evidence="1">
        <text>ATP + protein L-histidine = ADP + protein N-phospho-L-histidine.</text>
        <dbReference type="EC" id="2.7.13.3"/>
    </reaction>
</comment>
<dbReference type="SMART" id="SM00387">
    <property type="entry name" value="HATPase_c"/>
    <property type="match status" value="1"/>
</dbReference>
<dbReference type="InterPro" id="IPR003594">
    <property type="entry name" value="HATPase_dom"/>
</dbReference>